<proteinExistence type="predicted"/>
<dbReference type="EMBL" id="CM043030">
    <property type="protein sequence ID" value="KAI4585092.1"/>
    <property type="molecule type" value="Genomic_DNA"/>
</dbReference>
<comment type="caution">
    <text evidence="1">The sequence shown here is derived from an EMBL/GenBank/DDBJ whole genome shotgun (WGS) entry which is preliminary data.</text>
</comment>
<evidence type="ECO:0000313" key="1">
    <source>
        <dbReference type="EMBL" id="KAI4585092.1"/>
    </source>
</evidence>
<protein>
    <submittedName>
        <fullName evidence="1">Uncharacterized protein</fullName>
    </submittedName>
</protein>
<gene>
    <name evidence="1" type="ORF">MJG53_006626</name>
</gene>
<accession>A0ACB9V5B2</accession>
<sequence>MGQRPKNTLRKASSYLLQHLIHRYQESDVDRDYYDLEEGEGDGEDEVESEESSDSEMLNFEGGFDGVLREEVVAEKLYQLGRSGSGTEQVYLSLTLSDLDLTDVSILCGYVHLQKLDLSVNKIEELNASQNHLKTFFNFKPPKNLKSNNQIEKITGLDDLRVLQILDLSQNQISSLQGLEGHDFLEVINLEDNKIAELGEIEYIENLPLLRVLNLLRNPIREKPDYWSFVIFMLLRLTELDQKKIKVDEKISAVNKYNPPPEVVAAQDHMTHVVNSVMQPQRIFDSTLPSLDAPYPMLVLAGPQACGKRELAHRLCRQFSTYFRYGACHTTRPPYFGEGDRVDYHFISQEVFDEMQNMGKFILTYNYGNHKYGLSRDTIEGIARDGLASCVHMEIEGVRSLKHSYFEPRYILVVPMDKQKYEGYLRRKGLFSRVEIEFAVSRVDLYIKINQKYPGYFDAVINADDLDVAYQKLSKLIREYLGFSEVTAMSLAPTTAGARSSKKTASGVPAHLVPSPRRLAKLQADGQVTEHLSGMQIPTKVPENQSLAPSQNQELTQEGAAPQKGLSPESQVSAEPPAEPSPSAPGLLQKVQDLSLAQMEGDAQQSALSSKTATTNPPENEAQTSEVKAREEGQPATTPSQGPLQHPDPPPAQGPQLDQDEESGEARVTPSSPPCSELPQGSDPASFSLQGIQEGETRSASLQASSSHHDPPRDPSSPDEVRPGPPPGGSQQPPEEGVPKAEVARVDTPYPEMPHPQDSTDTPQTQDRGEPVTLPPRSRLAPTRLPQPRVLAPFQSRRPTPKLLSPSREEALGTASDQTVTPSPRPQVAQDEDPSKLPLISSPHSKQPPNPSPHQGPSHQQVQEEKVQEVKLPLISPPVQEPLAAPHPPQEGETHLIKLPRISTPFSEQLPQNMDPSDSRSAKERQTPKAAHSSSKISDMHASPQNHEPGQPTGARKKKLPGHRETAKGPTHLKRMPPGGHHTALQPESQRKPTPLKAPSHPNPSPPRSPQGNRRGKVQTPDIPEPPDTEPVPKDAQVREEQRGNVHHSRKKVHANLPADDLVQKGARGLVPAPIINNLRYFTALELKKSFELYGDYFKAPFGPSGKR</sequence>
<name>A0ACB9V5B2_9CETA</name>
<dbReference type="Proteomes" id="UP001057279">
    <property type="component" value="Linkage Group LG05"/>
</dbReference>
<reference evidence="1" key="1">
    <citation type="submission" date="2022-03" db="EMBL/GenBank/DDBJ databases">
        <title>Genomic analyses of argali, domestic sheep and their hybrids provide insights into chromosomal evolution, heterosis and genetic basis of agronomic traits.</title>
        <authorList>
            <person name="Li M."/>
        </authorList>
    </citation>
    <scope>NUCLEOTIDE SEQUENCE</scope>
    <source>
        <strain evidence="1">F1 hybrid</strain>
    </source>
</reference>
<keyword evidence="2" id="KW-1185">Reference proteome</keyword>
<organism evidence="1 2">
    <name type="scientific">Ovis ammon polii x Ovis aries</name>
    <dbReference type="NCBI Taxonomy" id="2918886"/>
    <lineage>
        <taxon>Eukaryota</taxon>
        <taxon>Metazoa</taxon>
        <taxon>Chordata</taxon>
        <taxon>Craniata</taxon>
        <taxon>Vertebrata</taxon>
        <taxon>Euteleostomi</taxon>
        <taxon>Mammalia</taxon>
        <taxon>Eutheria</taxon>
        <taxon>Laurasiatheria</taxon>
        <taxon>Artiodactyla</taxon>
        <taxon>Ruminantia</taxon>
        <taxon>Pecora</taxon>
        <taxon>Bovidae</taxon>
        <taxon>Caprinae</taxon>
        <taxon>Ovis</taxon>
    </lineage>
</organism>
<evidence type="ECO:0000313" key="2">
    <source>
        <dbReference type="Proteomes" id="UP001057279"/>
    </source>
</evidence>